<keyword evidence="7 8" id="KW-0472">Membrane</keyword>
<reference evidence="9 10" key="1">
    <citation type="journal article" date="2011" name="Stand. Genomic Sci.">
        <title>Complete genome sequence of Rhodospirillum rubrum type strain (S1).</title>
        <authorList>
            <person name="Munk A.C."/>
            <person name="Copeland A."/>
            <person name="Lucas S."/>
            <person name="Lapidus A."/>
            <person name="Del Rio T.G."/>
            <person name="Barry K."/>
            <person name="Detter J.C."/>
            <person name="Hammon N."/>
            <person name="Israni S."/>
            <person name="Pitluck S."/>
            <person name="Brettin T."/>
            <person name="Bruce D."/>
            <person name="Han C."/>
            <person name="Tapia R."/>
            <person name="Gilna P."/>
            <person name="Schmutz J."/>
            <person name="Larimer F."/>
            <person name="Land M."/>
            <person name="Kyrpides N.C."/>
            <person name="Mavromatis K."/>
            <person name="Richardson P."/>
            <person name="Rohde M."/>
            <person name="Goker M."/>
            <person name="Klenk H.P."/>
            <person name="Zhang Y."/>
            <person name="Roberts G.P."/>
            <person name="Reslewic S."/>
            <person name="Schwartz D.C."/>
        </authorList>
    </citation>
    <scope>NUCLEOTIDE SEQUENCE [LARGE SCALE GENOMIC DNA]</scope>
    <source>
        <strain evidence="10">ATCC 11170 / ATH 1.1.1 / DSM 467 / LMG 4362 / NCIMB 8255 / S1</strain>
    </source>
</reference>
<dbReference type="STRING" id="269796.Rru_A2164"/>
<keyword evidence="5 8" id="KW-0812">Transmembrane</keyword>
<feature type="transmembrane region" description="Helical" evidence="8">
    <location>
        <begin position="268"/>
        <end position="284"/>
    </location>
</feature>
<evidence type="ECO:0000256" key="5">
    <source>
        <dbReference type="ARBA" id="ARBA00022692"/>
    </source>
</evidence>
<feature type="transmembrane region" description="Helical" evidence="8">
    <location>
        <begin position="304"/>
        <end position="335"/>
    </location>
</feature>
<dbReference type="HOGENOM" id="CLU_031275_8_0_5"/>
<evidence type="ECO:0000256" key="6">
    <source>
        <dbReference type="ARBA" id="ARBA00022989"/>
    </source>
</evidence>
<dbReference type="GO" id="GO:0055085">
    <property type="term" value="P:transmembrane transport"/>
    <property type="evidence" value="ECO:0007669"/>
    <property type="project" value="TreeGrafter"/>
</dbReference>
<evidence type="ECO:0000256" key="1">
    <source>
        <dbReference type="ARBA" id="ARBA00004651"/>
    </source>
</evidence>
<dbReference type="DNASU" id="3835591"/>
<sequence>MNRDKQIRVWLIGILVFAVLIFLLRSVLLPFVTGLAVAYFLDPLADRLEKWGTSRLWAVIWITLGFVLVMVLALLVLLPLINGQIADFVTNMPEYARALVGKGRALLDNLVDVLGPDRMSDVTSSLEAAAGEATKWLGGLVNQLISGGAALINLVSVLVITPVIAFYMLRDWDVMVASIDRWLPRPYAPVIRAQMAEIDRTIAGFVRGQASVCLALGSFYAIGLTIGGLDLGLIVGMISGLLSFIPYVGTITGFIVSMGLALAQFDSWIDTAIIAGIFVVGQMIEGNYLTPKLVGDRIGLHPVWVIFALLAGGGLFGFLGVLLAVPLAAVIGVLVRFFLGRYLNSPLYTGATPEAPAVTRVPPDNGAPE</sequence>
<comment type="similarity">
    <text evidence="2">Belongs to the autoinducer-2 exporter (AI-2E) (TC 2.A.86) family.</text>
</comment>
<dbReference type="Proteomes" id="UP000001929">
    <property type="component" value="Chromosome"/>
</dbReference>
<protein>
    <recommendedName>
        <fullName evidence="11">Permease</fullName>
    </recommendedName>
</protein>
<evidence type="ECO:0000313" key="10">
    <source>
        <dbReference type="Proteomes" id="UP000001929"/>
    </source>
</evidence>
<keyword evidence="10" id="KW-1185">Reference proteome</keyword>
<dbReference type="PhylomeDB" id="Q2RSD1"/>
<gene>
    <name evidence="9" type="ordered locus">Rru_A2164</name>
</gene>
<feature type="transmembrane region" description="Helical" evidence="8">
    <location>
        <begin position="212"/>
        <end position="238"/>
    </location>
</feature>
<dbReference type="AlphaFoldDB" id="Q2RSD1"/>
<evidence type="ECO:0000256" key="3">
    <source>
        <dbReference type="ARBA" id="ARBA00022448"/>
    </source>
</evidence>
<feature type="transmembrane region" description="Helical" evidence="8">
    <location>
        <begin position="57"/>
        <end position="81"/>
    </location>
</feature>
<feature type="transmembrane region" description="Helical" evidence="8">
    <location>
        <begin position="7"/>
        <end position="23"/>
    </location>
</feature>
<feature type="transmembrane region" description="Helical" evidence="8">
    <location>
        <begin position="144"/>
        <end position="169"/>
    </location>
</feature>
<comment type="subcellular location">
    <subcellularLocation>
        <location evidence="1">Cell membrane</location>
        <topology evidence="1">Multi-pass membrane protein</topology>
    </subcellularLocation>
</comment>
<evidence type="ECO:0000256" key="4">
    <source>
        <dbReference type="ARBA" id="ARBA00022475"/>
    </source>
</evidence>
<dbReference type="PANTHER" id="PTHR21716">
    <property type="entry name" value="TRANSMEMBRANE PROTEIN"/>
    <property type="match status" value="1"/>
</dbReference>
<evidence type="ECO:0000256" key="8">
    <source>
        <dbReference type="SAM" id="Phobius"/>
    </source>
</evidence>
<proteinExistence type="inferred from homology"/>
<dbReference type="RefSeq" id="WP_011390013.1">
    <property type="nucleotide sequence ID" value="NC_007643.1"/>
</dbReference>
<dbReference type="Pfam" id="PF01594">
    <property type="entry name" value="AI-2E_transport"/>
    <property type="match status" value="1"/>
</dbReference>
<name>Q2RSD1_RHORT</name>
<dbReference type="eggNOG" id="COG0628">
    <property type="taxonomic scope" value="Bacteria"/>
</dbReference>
<dbReference type="GO" id="GO:0005886">
    <property type="term" value="C:plasma membrane"/>
    <property type="evidence" value="ECO:0007669"/>
    <property type="project" value="UniProtKB-SubCell"/>
</dbReference>
<accession>Q2RSD1</accession>
<feature type="transmembrane region" description="Helical" evidence="8">
    <location>
        <begin position="244"/>
        <end position="263"/>
    </location>
</feature>
<keyword evidence="6 8" id="KW-1133">Transmembrane helix</keyword>
<evidence type="ECO:0000256" key="2">
    <source>
        <dbReference type="ARBA" id="ARBA00009773"/>
    </source>
</evidence>
<dbReference type="EMBL" id="CP000230">
    <property type="protein sequence ID" value="ABC22964.1"/>
    <property type="molecule type" value="Genomic_DNA"/>
</dbReference>
<dbReference type="PATRIC" id="fig|269796.9.peg.2258"/>
<dbReference type="InterPro" id="IPR002549">
    <property type="entry name" value="AI-2E-like"/>
</dbReference>
<keyword evidence="4" id="KW-1003">Cell membrane</keyword>
<evidence type="ECO:0000313" key="9">
    <source>
        <dbReference type="EMBL" id="ABC22964.1"/>
    </source>
</evidence>
<dbReference type="EnsemblBacteria" id="ABC22964">
    <property type="protein sequence ID" value="ABC22964"/>
    <property type="gene ID" value="Rru_A2164"/>
</dbReference>
<keyword evidence="3" id="KW-0813">Transport</keyword>
<organism evidence="9 10">
    <name type="scientific">Rhodospirillum rubrum (strain ATCC 11170 / ATH 1.1.1 / DSM 467 / LMG 4362 / NCIMB 8255 / S1)</name>
    <dbReference type="NCBI Taxonomy" id="269796"/>
    <lineage>
        <taxon>Bacteria</taxon>
        <taxon>Pseudomonadati</taxon>
        <taxon>Pseudomonadota</taxon>
        <taxon>Alphaproteobacteria</taxon>
        <taxon>Rhodospirillales</taxon>
        <taxon>Rhodospirillaceae</taxon>
        <taxon>Rhodospirillum</taxon>
    </lineage>
</organism>
<dbReference type="PANTHER" id="PTHR21716:SF53">
    <property type="entry name" value="PERMEASE PERM-RELATED"/>
    <property type="match status" value="1"/>
</dbReference>
<evidence type="ECO:0000256" key="7">
    <source>
        <dbReference type="ARBA" id="ARBA00023136"/>
    </source>
</evidence>
<evidence type="ECO:0008006" key="11">
    <source>
        <dbReference type="Google" id="ProtNLM"/>
    </source>
</evidence>
<dbReference type="KEGG" id="rru:Rru_A2164"/>